<protein>
    <submittedName>
        <fullName evidence="1">Uncharacterized protein</fullName>
    </submittedName>
</protein>
<organism evidence="1 2">
    <name type="scientific">Paenibacillus macerans</name>
    <name type="common">Bacillus macerans</name>
    <dbReference type="NCBI Taxonomy" id="44252"/>
    <lineage>
        <taxon>Bacteria</taxon>
        <taxon>Bacillati</taxon>
        <taxon>Bacillota</taxon>
        <taxon>Bacilli</taxon>
        <taxon>Bacillales</taxon>
        <taxon>Paenibacillaceae</taxon>
        <taxon>Paenibacillus</taxon>
    </lineage>
</organism>
<dbReference type="STRING" id="44252.DJ90_6331"/>
<accession>A0A090Y973</accession>
<dbReference type="HOGENOM" id="CLU_2143363_0_0_9"/>
<dbReference type="AlphaFoldDB" id="A0A090Y973"/>
<gene>
    <name evidence="1" type="ORF">DJ90_6331</name>
</gene>
<evidence type="ECO:0000313" key="2">
    <source>
        <dbReference type="Proteomes" id="UP000029278"/>
    </source>
</evidence>
<evidence type="ECO:0000313" key="1">
    <source>
        <dbReference type="EMBL" id="KFM95328.1"/>
    </source>
</evidence>
<sequence>MNQRILHGKAHRFRLLRQDQDFRVAIPPGFLRLRHDQALKALQPTLERLKQRRVVLKRIVQLRKLLQQPFDHRQKAFVRIFFLRAAAALQTCQSEQLGIGLPCSQPRISKQH</sequence>
<dbReference type="Proteomes" id="UP000029278">
    <property type="component" value="Unassembled WGS sequence"/>
</dbReference>
<keyword evidence="2" id="KW-1185">Reference proteome</keyword>
<reference evidence="1 2" key="1">
    <citation type="submission" date="2014-04" db="EMBL/GenBank/DDBJ databases">
        <authorList>
            <person name="Bishop-Lilly K.A."/>
            <person name="Broomall S.M."/>
            <person name="Chain P.S."/>
            <person name="Chertkov O."/>
            <person name="Coyne S.R."/>
            <person name="Daligault H.E."/>
            <person name="Davenport K.W."/>
            <person name="Erkkila T."/>
            <person name="Frey K.G."/>
            <person name="Gibbons H.S."/>
            <person name="Gu W."/>
            <person name="Jaissle J."/>
            <person name="Johnson S.L."/>
            <person name="Koroleva G.I."/>
            <person name="Ladner J.T."/>
            <person name="Lo C.-C."/>
            <person name="Minogue T.D."/>
            <person name="Munk C."/>
            <person name="Palacios G.F."/>
            <person name="Redden C.L."/>
            <person name="Rosenzweig C.N."/>
            <person name="Scholz M.B."/>
            <person name="Teshima H."/>
            <person name="Xu Y."/>
        </authorList>
    </citation>
    <scope>NUCLEOTIDE SEQUENCE [LARGE SCALE GENOMIC DNA]</scope>
    <source>
        <strain evidence="1 2">8244</strain>
    </source>
</reference>
<comment type="caution">
    <text evidence="1">The sequence shown here is derived from an EMBL/GenBank/DDBJ whole genome shotgun (WGS) entry which is preliminary data.</text>
</comment>
<name>A0A090Y973_PAEMA</name>
<proteinExistence type="predicted"/>
<dbReference type="EMBL" id="JMQA01000043">
    <property type="protein sequence ID" value="KFM95328.1"/>
    <property type="molecule type" value="Genomic_DNA"/>
</dbReference>